<organism evidence="2 3">
    <name type="scientific">Candidatus Ornithobacterium hominis</name>
    <dbReference type="NCBI Taxonomy" id="2497989"/>
    <lineage>
        <taxon>Bacteria</taxon>
        <taxon>Pseudomonadati</taxon>
        <taxon>Bacteroidota</taxon>
        <taxon>Flavobacteriia</taxon>
        <taxon>Flavobacteriales</taxon>
        <taxon>Weeksellaceae</taxon>
        <taxon>Ornithobacterium</taxon>
    </lineage>
</organism>
<dbReference type="InterPro" id="IPR025381">
    <property type="entry name" value="DUF4296"/>
</dbReference>
<dbReference type="OrthoDB" id="1525222at2"/>
<evidence type="ECO:0000313" key="2">
    <source>
        <dbReference type="EMBL" id="SZD71321.1"/>
    </source>
</evidence>
<evidence type="ECO:0000259" key="1">
    <source>
        <dbReference type="Pfam" id="PF14129"/>
    </source>
</evidence>
<proteinExistence type="predicted"/>
<accession>A0A383TWP8</accession>
<dbReference type="EMBL" id="UNSC01000001">
    <property type="protein sequence ID" value="SZD71321.1"/>
    <property type="molecule type" value="Genomic_DNA"/>
</dbReference>
<name>A0A383TWP8_9FLAO</name>
<dbReference type="AlphaFoldDB" id="A0A383TWP8"/>
<protein>
    <recommendedName>
        <fullName evidence="1">DUF4296 domain-containing protein</fullName>
    </recommendedName>
</protein>
<dbReference type="RefSeq" id="WP_119057354.1">
    <property type="nucleotide sequence ID" value="NZ_UNSC01000001.1"/>
</dbReference>
<reference evidence="2 3" key="1">
    <citation type="submission" date="2018-09" db="EMBL/GenBank/DDBJ databases">
        <authorList>
            <consortium name="Pathogen Informatics"/>
        </authorList>
    </citation>
    <scope>NUCLEOTIDE SEQUENCE [LARGE SCALE GENOMIC DNA]</scope>
    <source>
        <strain evidence="2 3">OH-22767</strain>
    </source>
</reference>
<keyword evidence="3" id="KW-1185">Reference proteome</keyword>
<dbReference type="PROSITE" id="PS51257">
    <property type="entry name" value="PROKAR_LIPOPROTEIN"/>
    <property type="match status" value="1"/>
</dbReference>
<dbReference type="Pfam" id="PF14129">
    <property type="entry name" value="DUF4296"/>
    <property type="match status" value="1"/>
</dbReference>
<evidence type="ECO:0000313" key="3">
    <source>
        <dbReference type="Proteomes" id="UP000262142"/>
    </source>
</evidence>
<feature type="domain" description="DUF4296" evidence="1">
    <location>
        <begin position="24"/>
        <end position="103"/>
    </location>
</feature>
<dbReference type="Proteomes" id="UP000262142">
    <property type="component" value="Unassembled WGS sequence"/>
</dbReference>
<gene>
    <name evidence="2" type="ORF">SAMEA104719789_00418</name>
</gene>
<sequence>MKNLLLLFFFVLIAMGCNQEIKKPKNLIPQDKMAQIIKDFYIYKNLQPLSKFQYEEFHQVNAKILDKHSVTYEDFKKSYQYYLIEDEKYKAILEQIEAEIDEEYQVSDSLQISPYS</sequence>